<dbReference type="AlphaFoldDB" id="M9L9E6"/>
<evidence type="ECO:0000256" key="8">
    <source>
        <dbReference type="SAM" id="MobiDB-lite"/>
    </source>
</evidence>
<keyword evidence="7 9" id="KW-0472">Membrane</keyword>
<evidence type="ECO:0000256" key="5">
    <source>
        <dbReference type="ARBA" id="ARBA00022692"/>
    </source>
</evidence>
<keyword evidence="4" id="KW-1003">Cell membrane</keyword>
<evidence type="ECO:0000313" key="11">
    <source>
        <dbReference type="Proteomes" id="UP000029453"/>
    </source>
</evidence>
<dbReference type="GO" id="GO:0005886">
    <property type="term" value="C:plasma membrane"/>
    <property type="evidence" value="ECO:0007669"/>
    <property type="project" value="UniProtKB-SubCell"/>
</dbReference>
<dbReference type="InterPro" id="IPR000522">
    <property type="entry name" value="ABC_transptr_permease_BtuC"/>
</dbReference>
<sequence>MIEPALRLRQRLIVSSLLALIVITIVIGMGMGYASLSYDRLIPTILGQGSFKEEFVLFSVRLPRILITLLAGMGLALSGAILQGTARLAADSDRPDRGRLLHGAVRGNDRPDLLGGAH</sequence>
<comment type="similarity">
    <text evidence="2">Belongs to the binding-protein-dependent transport system permease family. FecCD subfamily.</text>
</comment>
<keyword evidence="6 9" id="KW-1133">Transmembrane helix</keyword>
<comment type="caution">
    <text evidence="10">The sequence shown here is derived from an EMBL/GenBank/DDBJ whole genome shotgun (WGS) entry which is preliminary data.</text>
</comment>
<evidence type="ECO:0000256" key="6">
    <source>
        <dbReference type="ARBA" id="ARBA00022989"/>
    </source>
</evidence>
<comment type="subcellular location">
    <subcellularLocation>
        <location evidence="1">Cell membrane</location>
        <topology evidence="1">Multi-pass membrane protein</topology>
    </subcellularLocation>
</comment>
<protein>
    <submittedName>
        <fullName evidence="10">Permease component</fullName>
    </submittedName>
</protein>
<evidence type="ECO:0000256" key="3">
    <source>
        <dbReference type="ARBA" id="ARBA00022448"/>
    </source>
</evidence>
<dbReference type="Proteomes" id="UP000029453">
    <property type="component" value="Unassembled WGS sequence"/>
</dbReference>
<dbReference type="SUPFAM" id="SSF81345">
    <property type="entry name" value="ABC transporter involved in vitamin B12 uptake, BtuC"/>
    <property type="match status" value="1"/>
</dbReference>
<keyword evidence="11" id="KW-1185">Reference proteome</keyword>
<gene>
    <name evidence="10" type="ORF">PPOP_1379</name>
</gene>
<evidence type="ECO:0000256" key="7">
    <source>
        <dbReference type="ARBA" id="ARBA00023136"/>
    </source>
</evidence>
<dbReference type="Gene3D" id="1.10.3470.10">
    <property type="entry name" value="ABC transporter involved in vitamin B12 uptake, BtuC"/>
    <property type="match status" value="1"/>
</dbReference>
<dbReference type="Pfam" id="PF01032">
    <property type="entry name" value="FecCD"/>
    <property type="match status" value="1"/>
</dbReference>
<organism evidence="10 11">
    <name type="scientific">Paenibacillus popilliae ATCC 14706</name>
    <dbReference type="NCBI Taxonomy" id="1212764"/>
    <lineage>
        <taxon>Bacteria</taxon>
        <taxon>Bacillati</taxon>
        <taxon>Bacillota</taxon>
        <taxon>Bacilli</taxon>
        <taxon>Bacillales</taxon>
        <taxon>Paenibacillaceae</taxon>
        <taxon>Paenibacillus</taxon>
    </lineage>
</organism>
<dbReference type="EMBL" id="BALG01000064">
    <property type="protein sequence ID" value="GAC42022.1"/>
    <property type="molecule type" value="Genomic_DNA"/>
</dbReference>
<evidence type="ECO:0000256" key="9">
    <source>
        <dbReference type="SAM" id="Phobius"/>
    </source>
</evidence>
<keyword evidence="5 9" id="KW-0812">Transmembrane</keyword>
<feature type="transmembrane region" description="Helical" evidence="9">
    <location>
        <begin position="65"/>
        <end position="90"/>
    </location>
</feature>
<feature type="transmembrane region" description="Helical" evidence="9">
    <location>
        <begin position="12"/>
        <end position="34"/>
    </location>
</feature>
<name>M9L9E6_PAEPP</name>
<evidence type="ECO:0000256" key="1">
    <source>
        <dbReference type="ARBA" id="ARBA00004651"/>
    </source>
</evidence>
<accession>M9L9E6</accession>
<proteinExistence type="inferred from homology"/>
<dbReference type="InterPro" id="IPR037294">
    <property type="entry name" value="ABC_BtuC-like"/>
</dbReference>
<dbReference type="GO" id="GO:0022857">
    <property type="term" value="F:transmembrane transporter activity"/>
    <property type="evidence" value="ECO:0007669"/>
    <property type="project" value="InterPro"/>
</dbReference>
<evidence type="ECO:0000256" key="4">
    <source>
        <dbReference type="ARBA" id="ARBA00022475"/>
    </source>
</evidence>
<keyword evidence="3" id="KW-0813">Transport</keyword>
<evidence type="ECO:0000313" key="10">
    <source>
        <dbReference type="EMBL" id="GAC42022.1"/>
    </source>
</evidence>
<evidence type="ECO:0000256" key="2">
    <source>
        <dbReference type="ARBA" id="ARBA00007935"/>
    </source>
</evidence>
<reference evidence="10 11" key="1">
    <citation type="submission" date="2012-10" db="EMBL/GenBank/DDBJ databases">
        <title>Draft Genome Sequence of Paenibacillus popilliae ATCC 14706T.</title>
        <authorList>
            <person name="Iiyama K."/>
            <person name="Mori K."/>
            <person name="Mon H."/>
            <person name="Chieda Y."/>
            <person name="Lee J.M."/>
            <person name="Kusakabe T."/>
            <person name="Tashiro K."/>
            <person name="Asano S."/>
            <person name="Yasunaga-Aoki C."/>
            <person name="Shimizu S."/>
        </authorList>
    </citation>
    <scope>NUCLEOTIDE SEQUENCE [LARGE SCALE GENOMIC DNA]</scope>
    <source>
        <strain evidence="10 11">ATCC 14706</strain>
    </source>
</reference>
<feature type="region of interest" description="Disordered" evidence="8">
    <location>
        <begin position="93"/>
        <end position="118"/>
    </location>
</feature>